<sequence length="299" mass="33875">MSDKVVEIFEKERGKLLGLAYRITGSYLEAEDIVHETFIKWFHSNNKTIAAPYAWMIKVTTRLSLDYLKSARVQRESYVGPWLPEPFVDDKALPENEYELDQSISMALMVLLESLSVNERASYILHDLFQMNFEDIGELLDKSPASCRKLASRARAKIIPSESSLQKTKEAEVKEDYRSIINAFFDAIKSGDIDNLKTTFRNDIVFHSDGGGKAAAALKVLHGRDAVSRFLMRVLKPNFKESNDDDVNIVSQWFNGVPGVILQINGQIVTAFQFDLYAGKINGVYALRNPDKLAVFTRH</sequence>
<dbReference type="AlphaFoldDB" id="A0A545UG05"/>
<dbReference type="InterPro" id="IPR013324">
    <property type="entry name" value="RNA_pol_sigma_r3/r4-like"/>
</dbReference>
<evidence type="ECO:0000259" key="2">
    <source>
        <dbReference type="Pfam" id="PF04542"/>
    </source>
</evidence>
<protein>
    <submittedName>
        <fullName evidence="4">Sigma-70 family RNA polymerase sigma factor</fullName>
    </submittedName>
</protein>
<dbReference type="Gene3D" id="1.10.1740.10">
    <property type="match status" value="1"/>
</dbReference>
<dbReference type="InterPro" id="IPR013249">
    <property type="entry name" value="RNA_pol_sigma70_r4_t2"/>
</dbReference>
<dbReference type="SUPFAM" id="SSF88946">
    <property type="entry name" value="Sigma2 domain of RNA polymerase sigma factors"/>
    <property type="match status" value="1"/>
</dbReference>
<evidence type="ECO:0000259" key="3">
    <source>
        <dbReference type="Pfam" id="PF08281"/>
    </source>
</evidence>
<dbReference type="OrthoDB" id="3211555at2"/>
<dbReference type="Gene3D" id="3.10.450.50">
    <property type="match status" value="1"/>
</dbReference>
<dbReference type="InterPro" id="IPR007627">
    <property type="entry name" value="RNA_pol_sigma70_r2"/>
</dbReference>
<dbReference type="PANTHER" id="PTHR30173:SF43">
    <property type="entry name" value="ECF RNA POLYMERASE SIGMA FACTOR SIGI-RELATED"/>
    <property type="match status" value="1"/>
</dbReference>
<dbReference type="NCBIfam" id="NF007214">
    <property type="entry name" value="PRK09636.1"/>
    <property type="match status" value="1"/>
</dbReference>
<gene>
    <name evidence="4" type="ORF">FLL46_07300</name>
</gene>
<evidence type="ECO:0000313" key="4">
    <source>
        <dbReference type="EMBL" id="TQV88323.1"/>
    </source>
</evidence>
<dbReference type="Pfam" id="PF04542">
    <property type="entry name" value="Sigma70_r2"/>
    <property type="match status" value="1"/>
</dbReference>
<dbReference type="InterPro" id="IPR032710">
    <property type="entry name" value="NTF2-like_dom_sf"/>
</dbReference>
<feature type="domain" description="RNA polymerase sigma-70 region 2" evidence="2">
    <location>
        <begin position="9"/>
        <end position="72"/>
    </location>
</feature>
<dbReference type="RefSeq" id="WP_142892831.1">
    <property type="nucleotide sequence ID" value="NZ_ML660162.1"/>
</dbReference>
<evidence type="ECO:0000256" key="1">
    <source>
        <dbReference type="ARBA" id="ARBA00011344"/>
    </source>
</evidence>
<dbReference type="GO" id="GO:0006352">
    <property type="term" value="P:DNA-templated transcription initiation"/>
    <property type="evidence" value="ECO:0007669"/>
    <property type="project" value="InterPro"/>
</dbReference>
<comment type="caution">
    <text evidence="4">The sequence shown here is derived from an EMBL/GenBank/DDBJ whole genome shotgun (WGS) entry which is preliminary data.</text>
</comment>
<dbReference type="Gene3D" id="1.10.10.10">
    <property type="entry name" value="Winged helix-like DNA-binding domain superfamily/Winged helix DNA-binding domain"/>
    <property type="match status" value="1"/>
</dbReference>
<proteinExistence type="predicted"/>
<evidence type="ECO:0000313" key="5">
    <source>
        <dbReference type="Proteomes" id="UP000315439"/>
    </source>
</evidence>
<name>A0A545UG05_9GAMM</name>
<dbReference type="InterPro" id="IPR052704">
    <property type="entry name" value="ECF_Sigma-70_Domain"/>
</dbReference>
<reference evidence="4 5" key="1">
    <citation type="submission" date="2019-07" db="EMBL/GenBank/DDBJ databases">
        <title>Draft genome for Aliikangiella sp. M105.</title>
        <authorList>
            <person name="Wang G."/>
        </authorList>
    </citation>
    <scope>NUCLEOTIDE SEQUENCE [LARGE SCALE GENOMIC DNA]</scope>
    <source>
        <strain evidence="4 5">M105</strain>
    </source>
</reference>
<accession>A0A545UG05</accession>
<dbReference type="NCBIfam" id="TIGR02937">
    <property type="entry name" value="sigma70-ECF"/>
    <property type="match status" value="1"/>
</dbReference>
<dbReference type="InterPro" id="IPR013325">
    <property type="entry name" value="RNA_pol_sigma_r2"/>
</dbReference>
<dbReference type="PANTHER" id="PTHR30173">
    <property type="entry name" value="SIGMA 19 FACTOR"/>
    <property type="match status" value="1"/>
</dbReference>
<dbReference type="SUPFAM" id="SSF88659">
    <property type="entry name" value="Sigma3 and sigma4 domains of RNA polymerase sigma factors"/>
    <property type="match status" value="1"/>
</dbReference>
<dbReference type="GO" id="GO:0003677">
    <property type="term" value="F:DNA binding"/>
    <property type="evidence" value="ECO:0007669"/>
    <property type="project" value="InterPro"/>
</dbReference>
<dbReference type="InterPro" id="IPR036388">
    <property type="entry name" value="WH-like_DNA-bd_sf"/>
</dbReference>
<feature type="domain" description="RNA polymerase sigma factor 70 region 4 type 2" evidence="3">
    <location>
        <begin position="106"/>
        <end position="158"/>
    </location>
</feature>
<comment type="subunit">
    <text evidence="1">Interacts transiently with the RNA polymerase catalytic core formed by RpoA, RpoB, RpoC and RpoZ (2 alpha, 1 beta, 1 beta' and 1 omega subunit) to form the RNA polymerase holoenzyme that can initiate transcription.</text>
</comment>
<dbReference type="InterPro" id="IPR014284">
    <property type="entry name" value="RNA_pol_sigma-70_dom"/>
</dbReference>
<keyword evidence="5" id="KW-1185">Reference proteome</keyword>
<dbReference type="Proteomes" id="UP000315439">
    <property type="component" value="Unassembled WGS sequence"/>
</dbReference>
<dbReference type="EMBL" id="VIKS01000004">
    <property type="protein sequence ID" value="TQV88323.1"/>
    <property type="molecule type" value="Genomic_DNA"/>
</dbReference>
<dbReference type="Pfam" id="PF08281">
    <property type="entry name" value="Sigma70_r4_2"/>
    <property type="match status" value="1"/>
</dbReference>
<dbReference type="SUPFAM" id="SSF54427">
    <property type="entry name" value="NTF2-like"/>
    <property type="match status" value="1"/>
</dbReference>
<organism evidence="4 5">
    <name type="scientific">Aliikangiella coralliicola</name>
    <dbReference type="NCBI Taxonomy" id="2592383"/>
    <lineage>
        <taxon>Bacteria</taxon>
        <taxon>Pseudomonadati</taxon>
        <taxon>Pseudomonadota</taxon>
        <taxon>Gammaproteobacteria</taxon>
        <taxon>Oceanospirillales</taxon>
        <taxon>Pleioneaceae</taxon>
        <taxon>Aliikangiella</taxon>
    </lineage>
</organism>
<dbReference type="GO" id="GO:0016987">
    <property type="term" value="F:sigma factor activity"/>
    <property type="evidence" value="ECO:0007669"/>
    <property type="project" value="InterPro"/>
</dbReference>